<evidence type="ECO:0000256" key="3">
    <source>
        <dbReference type="SAM" id="MobiDB-lite"/>
    </source>
</evidence>
<dbReference type="GO" id="GO:0000166">
    <property type="term" value="F:nucleotide binding"/>
    <property type="evidence" value="ECO:0007669"/>
    <property type="project" value="UniProtKB-KW"/>
</dbReference>
<dbReference type="GO" id="GO:1990075">
    <property type="term" value="C:periciliary membrane compartment"/>
    <property type="evidence" value="ECO:0007669"/>
    <property type="project" value="TreeGrafter"/>
</dbReference>
<dbReference type="GO" id="GO:0005929">
    <property type="term" value="C:cilium"/>
    <property type="evidence" value="ECO:0007669"/>
    <property type="project" value="TreeGrafter"/>
</dbReference>
<accession>A0AAU9KAZ8</accession>
<feature type="transmembrane region" description="Helical" evidence="4">
    <location>
        <begin position="318"/>
        <end position="339"/>
    </location>
</feature>
<dbReference type="Pfam" id="PF07986">
    <property type="entry name" value="TBCC"/>
    <property type="match status" value="1"/>
</dbReference>
<reference evidence="6" key="1">
    <citation type="submission" date="2021-09" db="EMBL/GenBank/DDBJ databases">
        <authorList>
            <consortium name="AG Swart"/>
            <person name="Singh M."/>
            <person name="Singh A."/>
            <person name="Seah K."/>
            <person name="Emmerich C."/>
        </authorList>
    </citation>
    <scope>NUCLEOTIDE SEQUENCE</scope>
    <source>
        <strain evidence="6">ATCC30299</strain>
    </source>
</reference>
<dbReference type="InterPro" id="IPR017901">
    <property type="entry name" value="C-CAP_CF_C-like"/>
</dbReference>
<evidence type="ECO:0000256" key="1">
    <source>
        <dbReference type="ARBA" id="ARBA00008848"/>
    </source>
</evidence>
<evidence type="ECO:0000256" key="4">
    <source>
        <dbReference type="SAM" id="Phobius"/>
    </source>
</evidence>
<keyword evidence="7" id="KW-1185">Reference proteome</keyword>
<organism evidence="6 7">
    <name type="scientific">Blepharisma stoltei</name>
    <dbReference type="NCBI Taxonomy" id="1481888"/>
    <lineage>
        <taxon>Eukaryota</taxon>
        <taxon>Sar</taxon>
        <taxon>Alveolata</taxon>
        <taxon>Ciliophora</taxon>
        <taxon>Postciliodesmatophora</taxon>
        <taxon>Heterotrichea</taxon>
        <taxon>Heterotrichida</taxon>
        <taxon>Blepharismidae</taxon>
        <taxon>Blepharisma</taxon>
    </lineage>
</organism>
<dbReference type="AlphaFoldDB" id="A0AAU9KAZ8"/>
<dbReference type="PROSITE" id="PS51329">
    <property type="entry name" value="C_CAP_COFACTOR_C"/>
    <property type="match status" value="1"/>
</dbReference>
<evidence type="ECO:0000313" key="6">
    <source>
        <dbReference type="EMBL" id="CAG9334419.1"/>
    </source>
</evidence>
<evidence type="ECO:0000256" key="2">
    <source>
        <dbReference type="ARBA" id="ARBA00022741"/>
    </source>
</evidence>
<dbReference type="PANTHER" id="PTHR15440">
    <property type="entry name" value="XRP2 PROTEIN"/>
    <property type="match status" value="1"/>
</dbReference>
<dbReference type="EMBL" id="CAJZBQ010000058">
    <property type="protein sequence ID" value="CAG9334419.1"/>
    <property type="molecule type" value="Genomic_DNA"/>
</dbReference>
<dbReference type="SMART" id="SM00673">
    <property type="entry name" value="CARP"/>
    <property type="match status" value="2"/>
</dbReference>
<dbReference type="InterPro" id="IPR012945">
    <property type="entry name" value="Tubulin-bd_cofactor_C_dom"/>
</dbReference>
<dbReference type="GO" id="GO:0005096">
    <property type="term" value="F:GTPase activator activity"/>
    <property type="evidence" value="ECO:0007669"/>
    <property type="project" value="InterPro"/>
</dbReference>
<dbReference type="Proteomes" id="UP001162131">
    <property type="component" value="Unassembled WGS sequence"/>
</dbReference>
<protein>
    <recommendedName>
        <fullName evidence="5">C-CAP/cofactor C-like domain-containing protein</fullName>
    </recommendedName>
</protein>
<dbReference type="PANTHER" id="PTHR15440:SF0">
    <property type="entry name" value="PROTEIN XRP2"/>
    <property type="match status" value="1"/>
</dbReference>
<feature type="transmembrane region" description="Helical" evidence="4">
    <location>
        <begin position="351"/>
        <end position="371"/>
    </location>
</feature>
<dbReference type="Gene3D" id="2.160.20.70">
    <property type="match status" value="1"/>
</dbReference>
<evidence type="ECO:0000259" key="5">
    <source>
        <dbReference type="PROSITE" id="PS51329"/>
    </source>
</evidence>
<keyword evidence="4" id="KW-0812">Transmembrane</keyword>
<comment type="caution">
    <text evidence="6">The sequence shown here is derived from an EMBL/GenBank/DDBJ whole genome shotgun (WGS) entry which is preliminary data.</text>
</comment>
<dbReference type="GO" id="GO:0006892">
    <property type="term" value="P:post-Golgi vesicle-mediated transport"/>
    <property type="evidence" value="ECO:0007669"/>
    <property type="project" value="TreeGrafter"/>
</dbReference>
<dbReference type="InterPro" id="IPR016098">
    <property type="entry name" value="CAP/MinC_C"/>
</dbReference>
<proteinExistence type="inferred from homology"/>
<dbReference type="InterPro" id="IPR006599">
    <property type="entry name" value="CARP_motif"/>
</dbReference>
<feature type="domain" description="C-CAP/cofactor C-like" evidence="5">
    <location>
        <begin position="1"/>
        <end position="146"/>
    </location>
</feature>
<name>A0AAU9KAZ8_9CILI</name>
<evidence type="ECO:0000313" key="7">
    <source>
        <dbReference type="Proteomes" id="UP001162131"/>
    </source>
</evidence>
<gene>
    <name evidence="6" type="ORF">BSTOLATCC_MIC61037</name>
</gene>
<comment type="similarity">
    <text evidence="1">Belongs to the TBCC family.</text>
</comment>
<sequence length="415" mass="47250">MSSIDNFTFKGETGKTLIKSPGSIQGQVFNLMQLEGCTIYLLDHSDAVYVDECRNCTIFIGPVQGSCFLRNCNTSTFSIACNQIRTRDCTELTIFLYSQADPHIEKSFGIKFAPYNFSYPFQDKHFQAAKLNPDANKWSVVYDHNSSEGEGHFEYLPPNQFVEESKEISGFPPPVNPVQRSVMYGGNIREDIIPPRAAKNIQSPMPVRRDLPPPAIANPTDNQNLSAQEDRRYVPFNSPKMGEVSQVEAKIQNQVQLNANISQNEDLGIIQVLTYNYRQGQGFEYDYTGVTSFPNEIIRGTLESLDVIVKPFNESLNLLFLCSMLVVIGFFVLFLQFFILRMTSEWRKEAWAIVIVFICISFIVLQVIIFLKKRNLSKDGEIKVLEFVTQENSKSYEQRKATLNATLNMVRIEIK</sequence>
<keyword evidence="4" id="KW-1133">Transmembrane helix</keyword>
<keyword evidence="4" id="KW-0472">Membrane</keyword>
<keyword evidence="2" id="KW-0547">Nucleotide-binding</keyword>
<dbReference type="InterPro" id="IPR039093">
    <property type="entry name" value="XRP2"/>
</dbReference>
<feature type="region of interest" description="Disordered" evidence="3">
    <location>
        <begin position="203"/>
        <end position="229"/>
    </location>
</feature>